<dbReference type="Proteomes" id="UP000076798">
    <property type="component" value="Unassembled WGS sequence"/>
</dbReference>
<keyword evidence="1" id="KW-0812">Transmembrane</keyword>
<gene>
    <name evidence="2" type="ORF">SISSUDRAFT_1031460</name>
</gene>
<feature type="transmembrane region" description="Helical" evidence="1">
    <location>
        <begin position="84"/>
        <end position="104"/>
    </location>
</feature>
<organism evidence="2 3">
    <name type="scientific">Sistotremastrum suecicum HHB10207 ss-3</name>
    <dbReference type="NCBI Taxonomy" id="1314776"/>
    <lineage>
        <taxon>Eukaryota</taxon>
        <taxon>Fungi</taxon>
        <taxon>Dikarya</taxon>
        <taxon>Basidiomycota</taxon>
        <taxon>Agaricomycotina</taxon>
        <taxon>Agaricomycetes</taxon>
        <taxon>Sistotremastrales</taxon>
        <taxon>Sistotremastraceae</taxon>
        <taxon>Sistotremastrum</taxon>
    </lineage>
</organism>
<protein>
    <submittedName>
        <fullName evidence="2">Uncharacterized protein</fullName>
    </submittedName>
</protein>
<keyword evidence="1" id="KW-0472">Membrane</keyword>
<evidence type="ECO:0000313" key="2">
    <source>
        <dbReference type="EMBL" id="KZT41018.1"/>
    </source>
</evidence>
<keyword evidence="3" id="KW-1185">Reference proteome</keyword>
<name>A0A166FUU5_9AGAM</name>
<evidence type="ECO:0000256" key="1">
    <source>
        <dbReference type="SAM" id="Phobius"/>
    </source>
</evidence>
<evidence type="ECO:0000313" key="3">
    <source>
        <dbReference type="Proteomes" id="UP000076798"/>
    </source>
</evidence>
<dbReference type="EMBL" id="KV428025">
    <property type="protein sequence ID" value="KZT41018.1"/>
    <property type="molecule type" value="Genomic_DNA"/>
</dbReference>
<proteinExistence type="predicted"/>
<dbReference type="AlphaFoldDB" id="A0A166FUU5"/>
<feature type="transmembrane region" description="Helical" evidence="1">
    <location>
        <begin position="31"/>
        <end position="49"/>
    </location>
</feature>
<keyword evidence="1" id="KW-1133">Transmembrane helix</keyword>
<reference evidence="2 3" key="1">
    <citation type="journal article" date="2016" name="Mol. Biol. Evol.">
        <title>Comparative Genomics of Early-Diverging Mushroom-Forming Fungi Provides Insights into the Origins of Lignocellulose Decay Capabilities.</title>
        <authorList>
            <person name="Nagy L.G."/>
            <person name="Riley R."/>
            <person name="Tritt A."/>
            <person name="Adam C."/>
            <person name="Daum C."/>
            <person name="Floudas D."/>
            <person name="Sun H."/>
            <person name="Yadav J.S."/>
            <person name="Pangilinan J."/>
            <person name="Larsson K.H."/>
            <person name="Matsuura K."/>
            <person name="Barry K."/>
            <person name="Labutti K."/>
            <person name="Kuo R."/>
            <person name="Ohm R.A."/>
            <person name="Bhattacharya S.S."/>
            <person name="Shirouzu T."/>
            <person name="Yoshinaga Y."/>
            <person name="Martin F.M."/>
            <person name="Grigoriev I.V."/>
            <person name="Hibbett D.S."/>
        </authorList>
    </citation>
    <scope>NUCLEOTIDE SEQUENCE [LARGE SCALE GENOMIC DNA]</scope>
    <source>
        <strain evidence="2 3">HHB10207 ss-3</strain>
    </source>
</reference>
<sequence length="191" mass="21508">MSAFALLLTAQVGLTLLLLILLLAKIRRAPALYNFIFITWLSVPIYLLFHGGWLNMGPRVVLQVFVGEFWSDPWKCRLHVGNNVLQIIGLPYVNFLGCSIAIFVRGETYLVSNYDVVPYSFYCTLNANGTVSAIETAENAVIILVTLFYEVRTALVYRKLKKVAATLNVNNDFGFPDFVRLGVFTFWLTIG</sequence>
<feature type="transmembrane region" description="Helical" evidence="1">
    <location>
        <begin position="6"/>
        <end position="24"/>
    </location>
</feature>
<accession>A0A166FUU5</accession>